<organism evidence="4 5">
    <name type="scientific">Mesorhabditis spiculigera</name>
    <dbReference type="NCBI Taxonomy" id="96644"/>
    <lineage>
        <taxon>Eukaryota</taxon>
        <taxon>Metazoa</taxon>
        <taxon>Ecdysozoa</taxon>
        <taxon>Nematoda</taxon>
        <taxon>Chromadorea</taxon>
        <taxon>Rhabditida</taxon>
        <taxon>Rhabditina</taxon>
        <taxon>Rhabditomorpha</taxon>
        <taxon>Rhabditoidea</taxon>
        <taxon>Rhabditidae</taxon>
        <taxon>Mesorhabditinae</taxon>
        <taxon>Mesorhabditis</taxon>
    </lineage>
</organism>
<keyword evidence="5" id="KW-1185">Reference proteome</keyword>
<evidence type="ECO:0000259" key="3">
    <source>
        <dbReference type="Pfam" id="PF17172"/>
    </source>
</evidence>
<dbReference type="InterPro" id="IPR026928">
    <property type="entry name" value="FAX/IsoI-like"/>
</dbReference>
<dbReference type="PANTHER" id="PTHR12289:SF32">
    <property type="entry name" value="GST_C_6 DOMAIN-CONTAINING PROTEIN"/>
    <property type="match status" value="1"/>
</dbReference>
<sequence>MGKSGGTLHVKEWKEDVVYLFQFPRIKELPNISPFCLKVESFLRLHGIKHEVKETNKVRTRQGLLPMIELNGRQIEDSGAIISHLRKHFNIQDYSDEKEAAQGRAIAKACDYYTFNVTYKYKLLDNPKKMVAVILAAVKGSGFVKSIASVFLTKNLSGKAKNRIGSSIGIWPDGTHEEMLREDLRMYESLLKNFAGHNFFGDKITEADLTVWSHLAILLYLPYDILPKKLLQEEFPHTKSFIERIREKLWPDFVHENFEPTVTISH</sequence>
<dbReference type="InterPro" id="IPR033468">
    <property type="entry name" value="Metaxin_GST"/>
</dbReference>
<evidence type="ECO:0000259" key="2">
    <source>
        <dbReference type="Pfam" id="PF17171"/>
    </source>
</evidence>
<dbReference type="Pfam" id="PF17172">
    <property type="entry name" value="GST_N_4"/>
    <property type="match status" value="1"/>
</dbReference>
<evidence type="ECO:0000313" key="5">
    <source>
        <dbReference type="Proteomes" id="UP001177023"/>
    </source>
</evidence>
<dbReference type="SFLD" id="SFLDS00019">
    <property type="entry name" value="Glutathione_Transferase_(cytos"/>
    <property type="match status" value="1"/>
</dbReference>
<dbReference type="SFLD" id="SFLDG01180">
    <property type="entry name" value="SUF1"/>
    <property type="match status" value="1"/>
</dbReference>
<comment type="caution">
    <text evidence="4">The sequence shown here is derived from an EMBL/GenBank/DDBJ whole genome shotgun (WGS) entry which is preliminary data.</text>
</comment>
<evidence type="ECO:0000256" key="1">
    <source>
        <dbReference type="ARBA" id="ARBA00006475"/>
    </source>
</evidence>
<dbReference type="PANTHER" id="PTHR12289">
    <property type="entry name" value="METAXIN RELATED"/>
    <property type="match status" value="1"/>
</dbReference>
<dbReference type="SFLD" id="SFLDG01200">
    <property type="entry name" value="SUF1.1"/>
    <property type="match status" value="1"/>
</dbReference>
<dbReference type="CDD" id="cd03193">
    <property type="entry name" value="GST_C_Metaxin"/>
    <property type="match status" value="1"/>
</dbReference>
<accession>A0AA36G8Y8</accession>
<dbReference type="InterPro" id="IPR012336">
    <property type="entry name" value="Thioredoxin-like_fold"/>
</dbReference>
<dbReference type="InterPro" id="IPR040079">
    <property type="entry name" value="Glutathione_S-Trfase"/>
</dbReference>
<evidence type="ECO:0000313" key="4">
    <source>
        <dbReference type="EMBL" id="CAJ0584448.1"/>
    </source>
</evidence>
<dbReference type="Pfam" id="PF17171">
    <property type="entry name" value="GST_C_6"/>
    <property type="match status" value="1"/>
</dbReference>
<dbReference type="AlphaFoldDB" id="A0AA36G8Y8"/>
<gene>
    <name evidence="4" type="ORF">MSPICULIGERA_LOCUS22505</name>
</gene>
<dbReference type="Gene3D" id="1.20.1050.10">
    <property type="match status" value="1"/>
</dbReference>
<dbReference type="Gene3D" id="1.20.1050.130">
    <property type="match status" value="1"/>
</dbReference>
<comment type="similarity">
    <text evidence="1">Belongs to the FAX family.</text>
</comment>
<feature type="domain" description="Metaxin glutathione S-transferase" evidence="2">
    <location>
        <begin position="183"/>
        <end position="245"/>
    </location>
</feature>
<dbReference type="GO" id="GO:0005737">
    <property type="term" value="C:cytoplasm"/>
    <property type="evidence" value="ECO:0007669"/>
    <property type="project" value="TreeGrafter"/>
</dbReference>
<dbReference type="InterPro" id="IPR036249">
    <property type="entry name" value="Thioredoxin-like_sf"/>
</dbReference>
<name>A0AA36G8Y8_9BILA</name>
<feature type="non-terminal residue" evidence="4">
    <location>
        <position position="266"/>
    </location>
</feature>
<protein>
    <recommendedName>
        <fullName evidence="6">Glutathione S-transferase</fullName>
    </recommendedName>
</protein>
<dbReference type="EMBL" id="CATQJA010002695">
    <property type="protein sequence ID" value="CAJ0584448.1"/>
    <property type="molecule type" value="Genomic_DNA"/>
</dbReference>
<dbReference type="InterPro" id="IPR036282">
    <property type="entry name" value="Glutathione-S-Trfase_C_sf"/>
</dbReference>
<dbReference type="SUPFAM" id="SSF52833">
    <property type="entry name" value="Thioredoxin-like"/>
    <property type="match status" value="1"/>
</dbReference>
<feature type="domain" description="Thioredoxin-like fold" evidence="3">
    <location>
        <begin position="34"/>
        <end position="120"/>
    </location>
</feature>
<dbReference type="InterPro" id="IPR050931">
    <property type="entry name" value="Mito_Protein_Transport_Metaxin"/>
</dbReference>
<proteinExistence type="inferred from homology"/>
<reference evidence="4" key="1">
    <citation type="submission" date="2023-06" db="EMBL/GenBank/DDBJ databases">
        <authorList>
            <person name="Delattre M."/>
        </authorList>
    </citation>
    <scope>NUCLEOTIDE SEQUENCE</scope>
    <source>
        <strain evidence="4">AF72</strain>
    </source>
</reference>
<dbReference type="Proteomes" id="UP001177023">
    <property type="component" value="Unassembled WGS sequence"/>
</dbReference>
<evidence type="ECO:0008006" key="6">
    <source>
        <dbReference type="Google" id="ProtNLM"/>
    </source>
</evidence>
<dbReference type="SUPFAM" id="SSF47616">
    <property type="entry name" value="GST C-terminal domain-like"/>
    <property type="match status" value="1"/>
</dbReference>